<protein>
    <submittedName>
        <fullName evidence="4">Uncharacterized protein</fullName>
    </submittedName>
</protein>
<dbReference type="Pfam" id="PF17232">
    <property type="entry name" value="Pep1_7"/>
    <property type="match status" value="1"/>
</dbReference>
<dbReference type="PANTHER" id="PTHR35771">
    <property type="entry name" value="TRANSMEMBRANE PROTEIN-RELATED"/>
    <property type="match status" value="1"/>
</dbReference>
<evidence type="ECO:0000256" key="1">
    <source>
        <dbReference type="ARBA" id="ARBA00011021"/>
    </source>
</evidence>
<keyword evidence="2" id="KW-0611">Plant defense</keyword>
<comment type="caution">
    <text evidence="4">The sequence shown here is derived from an EMBL/GenBank/DDBJ whole genome shotgun (WGS) entry which is preliminary data.</text>
</comment>
<dbReference type="Proteomes" id="UP000619265">
    <property type="component" value="Unassembled WGS sequence"/>
</dbReference>
<evidence type="ECO:0000256" key="3">
    <source>
        <dbReference type="SAM" id="Phobius"/>
    </source>
</evidence>
<name>A0A834D8C2_JUGRE</name>
<dbReference type="GO" id="GO:0045087">
    <property type="term" value="P:innate immune response"/>
    <property type="evidence" value="ECO:0007669"/>
    <property type="project" value="InterPro"/>
</dbReference>
<accession>A0A834D8C2</accession>
<dbReference type="InterPro" id="IPR035176">
    <property type="entry name" value="PEP"/>
</dbReference>
<dbReference type="EMBL" id="LIHL02000001">
    <property type="protein sequence ID" value="KAF5480755.1"/>
    <property type="molecule type" value="Genomic_DNA"/>
</dbReference>
<feature type="non-terminal residue" evidence="4">
    <location>
        <position position="1"/>
    </location>
</feature>
<dbReference type="PANTHER" id="PTHR35771:SF3">
    <property type="entry name" value="TRANSMEMBRANE PROTEIN"/>
    <property type="match status" value="1"/>
</dbReference>
<dbReference type="AlphaFoldDB" id="A0A834D8C2"/>
<keyword evidence="3" id="KW-0812">Transmembrane</keyword>
<comment type="similarity">
    <text evidence="1">Belongs to the brassicaceae elicitor peptide family.</text>
</comment>
<evidence type="ECO:0000313" key="5">
    <source>
        <dbReference type="Proteomes" id="UP000619265"/>
    </source>
</evidence>
<keyword evidence="3" id="KW-0472">Membrane</keyword>
<gene>
    <name evidence="4" type="ORF">F2P56_001472</name>
</gene>
<reference evidence="4" key="1">
    <citation type="submission" date="2015-10" db="EMBL/GenBank/DDBJ databases">
        <authorList>
            <person name="Martinez-Garcia P.J."/>
            <person name="Crepeau M.W."/>
            <person name="Puiu D."/>
            <person name="Gonzalez-Ibeas D."/>
            <person name="Whalen J."/>
            <person name="Stevens K."/>
            <person name="Paul R."/>
            <person name="Butterfield T."/>
            <person name="Britton M."/>
            <person name="Reagan R."/>
            <person name="Chakraborty S."/>
            <person name="Walawage S.L."/>
            <person name="Vasquez-Gross H.A."/>
            <person name="Cardeno C."/>
            <person name="Famula R."/>
            <person name="Pratt K."/>
            <person name="Kuruganti S."/>
            <person name="Aradhya M.K."/>
            <person name="Leslie C.A."/>
            <person name="Dandekar A.M."/>
            <person name="Salzberg S.L."/>
            <person name="Wegrzyn J.L."/>
            <person name="Langley C.H."/>
            <person name="Neale D.B."/>
        </authorList>
    </citation>
    <scope>NUCLEOTIDE SEQUENCE</scope>
    <source>
        <tissue evidence="4">Leaves</tissue>
    </source>
</reference>
<feature type="transmembrane region" description="Helical" evidence="3">
    <location>
        <begin position="44"/>
        <end position="63"/>
    </location>
</feature>
<feature type="transmembrane region" description="Helical" evidence="3">
    <location>
        <begin position="7"/>
        <end position="24"/>
    </location>
</feature>
<reference evidence="4" key="2">
    <citation type="submission" date="2020-03" db="EMBL/GenBank/DDBJ databases">
        <title>Walnut 2.0.</title>
        <authorList>
            <person name="Marrano A."/>
            <person name="Britton M."/>
            <person name="Zimin A.V."/>
            <person name="Zaini P.A."/>
            <person name="Workman R."/>
            <person name="Puiu D."/>
            <person name="Bianco L."/>
            <person name="Allen B.J."/>
            <person name="Troggio M."/>
            <person name="Leslie C.A."/>
            <person name="Timp W."/>
            <person name="Dendekar A."/>
            <person name="Salzberg S.L."/>
            <person name="Neale D.B."/>
        </authorList>
    </citation>
    <scope>NUCLEOTIDE SEQUENCE</scope>
    <source>
        <tissue evidence="4">Leaves</tissue>
    </source>
</reference>
<dbReference type="Gramene" id="Jr01_15910_p1">
    <property type="protein sequence ID" value="cds.Jr01_15910_p1"/>
    <property type="gene ID" value="Jr01_15910"/>
</dbReference>
<evidence type="ECO:0000256" key="2">
    <source>
        <dbReference type="ARBA" id="ARBA00022821"/>
    </source>
</evidence>
<proteinExistence type="inferred from homology"/>
<organism evidence="4 5">
    <name type="scientific">Juglans regia</name>
    <name type="common">English walnut</name>
    <dbReference type="NCBI Taxonomy" id="51240"/>
    <lineage>
        <taxon>Eukaryota</taxon>
        <taxon>Viridiplantae</taxon>
        <taxon>Streptophyta</taxon>
        <taxon>Embryophyta</taxon>
        <taxon>Tracheophyta</taxon>
        <taxon>Spermatophyta</taxon>
        <taxon>Magnoliopsida</taxon>
        <taxon>eudicotyledons</taxon>
        <taxon>Gunneridae</taxon>
        <taxon>Pentapetalae</taxon>
        <taxon>rosids</taxon>
        <taxon>fabids</taxon>
        <taxon>Fagales</taxon>
        <taxon>Juglandaceae</taxon>
        <taxon>Juglans</taxon>
    </lineage>
</organism>
<sequence length="192" mass="21787">PFFSNPNLHSLSVSFLGIFISGVISNNMFDFGDELSIEGYRIPWLIWIQLLVLLLLVCLLYSFTLLASDRLDFTAGASTSASRLVSNETQIDKLIPKRNTTRIRTNCLEVTQVGEQVIKGEITRSTSRRLVREGEEVAEREGSSATHKYQCHHPCDFFMQARIAFLKCLGLDDNSSPSEQRKRNEQRKGRES</sequence>
<keyword evidence="3" id="KW-1133">Transmembrane helix</keyword>
<evidence type="ECO:0000313" key="4">
    <source>
        <dbReference type="EMBL" id="KAF5480755.1"/>
    </source>
</evidence>